<feature type="domain" description="Putative auto-transporter adhesin head GIN" evidence="1">
    <location>
        <begin position="41"/>
        <end position="234"/>
    </location>
</feature>
<dbReference type="OrthoDB" id="1466971at2"/>
<dbReference type="RefSeq" id="WP_128756430.1">
    <property type="nucleotide sequence ID" value="NZ_QOVM01000001.1"/>
</dbReference>
<dbReference type="EMBL" id="QOVM01000001">
    <property type="protein sequence ID" value="RXG24710.1"/>
    <property type="molecule type" value="Genomic_DNA"/>
</dbReference>
<evidence type="ECO:0000259" key="1">
    <source>
        <dbReference type="Pfam" id="PF10988"/>
    </source>
</evidence>
<protein>
    <submittedName>
        <fullName evidence="2">Putative autotransporter adhesin-like protein</fullName>
    </submittedName>
</protein>
<evidence type="ECO:0000313" key="3">
    <source>
        <dbReference type="Proteomes" id="UP000289238"/>
    </source>
</evidence>
<name>A0A4Q0PCY6_9FLAO</name>
<organism evidence="2 3">
    <name type="scientific">Leeuwenhoekiella aequorea</name>
    <dbReference type="NCBI Taxonomy" id="283736"/>
    <lineage>
        <taxon>Bacteria</taxon>
        <taxon>Pseudomonadati</taxon>
        <taxon>Bacteroidota</taxon>
        <taxon>Flavobacteriia</taxon>
        <taxon>Flavobacteriales</taxon>
        <taxon>Flavobacteriaceae</taxon>
        <taxon>Leeuwenhoekiella</taxon>
    </lineage>
</organism>
<dbReference type="InterPro" id="IPR021255">
    <property type="entry name" value="DUF2807"/>
</dbReference>
<proteinExistence type="predicted"/>
<dbReference type="PROSITE" id="PS51257">
    <property type="entry name" value="PROKAR_LIPOPROTEIN"/>
    <property type="match status" value="1"/>
</dbReference>
<gene>
    <name evidence="2" type="ORF">DSM00_502</name>
</gene>
<evidence type="ECO:0000313" key="2">
    <source>
        <dbReference type="EMBL" id="RXG24710.1"/>
    </source>
</evidence>
<reference evidence="2 3" key="1">
    <citation type="submission" date="2018-07" db="EMBL/GenBank/DDBJ databases">
        <title>Leeuwenhoekiella genomics.</title>
        <authorList>
            <person name="Tahon G."/>
            <person name="Willems A."/>
        </authorList>
    </citation>
    <scope>NUCLEOTIDE SEQUENCE [LARGE SCALE GENOMIC DNA]</scope>
    <source>
        <strain evidence="2 3">LMG 22550</strain>
    </source>
</reference>
<dbReference type="Gene3D" id="2.160.20.120">
    <property type="match status" value="1"/>
</dbReference>
<accession>A0A4Q0PCY6</accession>
<sequence length="251" mass="27971">MKNIYYLVLFCFLALSCNSEKGLNCFQTEGDRVEQEFEVDAFEAIIIEERLQLIVKEGPVQKVVIATGENLLNDIEVTVTDGVLTVLNNNGCNLVRDFNISKVYVTSPNIKQIRNASGYEVQSDGVLSYPSLTLLSNDGEEEDFYHKDGDFRLQLDVNELNITADGLSNFYISGAAATATINFLEGDIRFEGADFEIQILNIFHRGTNKVIVNPIQALRGKVLSTGDLISVNRPPIVDIEETYTGKLIFQD</sequence>
<dbReference type="Proteomes" id="UP000289238">
    <property type="component" value="Unassembled WGS sequence"/>
</dbReference>
<dbReference type="AlphaFoldDB" id="A0A4Q0PCY6"/>
<keyword evidence="3" id="KW-1185">Reference proteome</keyword>
<dbReference type="Pfam" id="PF10988">
    <property type="entry name" value="DUF2807"/>
    <property type="match status" value="1"/>
</dbReference>
<comment type="caution">
    <text evidence="2">The sequence shown here is derived from an EMBL/GenBank/DDBJ whole genome shotgun (WGS) entry which is preliminary data.</text>
</comment>